<evidence type="ECO:0000256" key="5">
    <source>
        <dbReference type="ARBA" id="ARBA00023136"/>
    </source>
</evidence>
<evidence type="ECO:0000256" key="4">
    <source>
        <dbReference type="ARBA" id="ARBA00022989"/>
    </source>
</evidence>
<dbReference type="PANTHER" id="PTHR48061:SF12">
    <property type="entry name" value="DISEASE RESISTANCE LIKE PROTEIN"/>
    <property type="match status" value="1"/>
</dbReference>
<dbReference type="Proteomes" id="UP000290289">
    <property type="component" value="Chromosome 11"/>
</dbReference>
<dbReference type="SUPFAM" id="SSF52047">
    <property type="entry name" value="RNI-like"/>
    <property type="match status" value="1"/>
</dbReference>
<dbReference type="InterPro" id="IPR046956">
    <property type="entry name" value="RLP23-like"/>
</dbReference>
<keyword evidence="7" id="KW-0325">Glycoprotein</keyword>
<dbReference type="PANTHER" id="PTHR48061">
    <property type="entry name" value="LEUCINE-RICH REPEAT RECEPTOR PROTEIN KINASE EMS1-LIKE-RELATED"/>
    <property type="match status" value="1"/>
</dbReference>
<keyword evidence="2" id="KW-0812">Transmembrane</keyword>
<protein>
    <submittedName>
        <fullName evidence="8">Uncharacterized protein</fullName>
    </submittedName>
</protein>
<keyword evidence="5" id="KW-0472">Membrane</keyword>
<organism evidence="8 9">
    <name type="scientific">Malus domestica</name>
    <name type="common">Apple</name>
    <name type="synonym">Pyrus malus</name>
    <dbReference type="NCBI Taxonomy" id="3750"/>
    <lineage>
        <taxon>Eukaryota</taxon>
        <taxon>Viridiplantae</taxon>
        <taxon>Streptophyta</taxon>
        <taxon>Embryophyta</taxon>
        <taxon>Tracheophyta</taxon>
        <taxon>Spermatophyta</taxon>
        <taxon>Magnoliopsida</taxon>
        <taxon>eudicotyledons</taxon>
        <taxon>Gunneridae</taxon>
        <taxon>Pentapetalae</taxon>
        <taxon>rosids</taxon>
        <taxon>fabids</taxon>
        <taxon>Rosales</taxon>
        <taxon>Rosaceae</taxon>
        <taxon>Amygdaloideae</taxon>
        <taxon>Maleae</taxon>
        <taxon>Malus</taxon>
    </lineage>
</organism>
<comment type="subcellular location">
    <subcellularLocation>
        <location evidence="1">Membrane</location>
        <topology evidence="1">Single-pass type I membrane protein</topology>
    </subcellularLocation>
</comment>
<dbReference type="InterPro" id="IPR032675">
    <property type="entry name" value="LRR_dom_sf"/>
</dbReference>
<dbReference type="GO" id="GO:0016020">
    <property type="term" value="C:membrane"/>
    <property type="evidence" value="ECO:0007669"/>
    <property type="project" value="UniProtKB-SubCell"/>
</dbReference>
<reference evidence="8 9" key="1">
    <citation type="submission" date="2018-10" db="EMBL/GenBank/DDBJ databases">
        <title>A high-quality apple genome assembly.</title>
        <authorList>
            <person name="Hu J."/>
        </authorList>
    </citation>
    <scope>NUCLEOTIDE SEQUENCE [LARGE SCALE GENOMIC DNA]</scope>
    <source>
        <strain evidence="9">cv. HFTH1</strain>
        <tissue evidence="8">Young leaf</tissue>
    </source>
</reference>
<keyword evidence="6" id="KW-0675">Receptor</keyword>
<evidence type="ECO:0000256" key="2">
    <source>
        <dbReference type="ARBA" id="ARBA00022692"/>
    </source>
</evidence>
<dbReference type="EMBL" id="RDQH01000337">
    <property type="protein sequence ID" value="RXH82635.1"/>
    <property type="molecule type" value="Genomic_DNA"/>
</dbReference>
<evidence type="ECO:0000313" key="8">
    <source>
        <dbReference type="EMBL" id="RXH82635.1"/>
    </source>
</evidence>
<gene>
    <name evidence="8" type="ORF">DVH24_002407</name>
</gene>
<evidence type="ECO:0000256" key="6">
    <source>
        <dbReference type="ARBA" id="ARBA00023170"/>
    </source>
</evidence>
<evidence type="ECO:0000256" key="7">
    <source>
        <dbReference type="ARBA" id="ARBA00023180"/>
    </source>
</evidence>
<keyword evidence="3" id="KW-0732">Signal</keyword>
<evidence type="ECO:0000313" key="9">
    <source>
        <dbReference type="Proteomes" id="UP000290289"/>
    </source>
</evidence>
<keyword evidence="4" id="KW-1133">Transmembrane helix</keyword>
<accession>A0A498IKE6</accession>
<evidence type="ECO:0000256" key="1">
    <source>
        <dbReference type="ARBA" id="ARBA00004479"/>
    </source>
</evidence>
<sequence>MNSEIPRTGFHMKFRSHQKLSSLDISDNVKLTLTKANLGSLVQNMTNLKQLHLSWVEMFSTFLENFVNASSLTSHKLNSCGFYGEFPFGIFHLPNLEVLYVYKKFELTALGKQVSLIHCLRVGLALLCFEKKLLLLSCENKLIFAASRFQRFFTQNCENKLFLTPQYQTNTTSIGSLRSLTVFGIYYCNFDPHVPSSLRNLTQLFYLDISSFYDPLYWPGK</sequence>
<keyword evidence="9" id="KW-1185">Reference proteome</keyword>
<name>A0A498IKE6_MALDO</name>
<dbReference type="AlphaFoldDB" id="A0A498IKE6"/>
<proteinExistence type="predicted"/>
<evidence type="ECO:0000256" key="3">
    <source>
        <dbReference type="ARBA" id="ARBA00022729"/>
    </source>
</evidence>
<comment type="caution">
    <text evidence="8">The sequence shown here is derived from an EMBL/GenBank/DDBJ whole genome shotgun (WGS) entry which is preliminary data.</text>
</comment>
<dbReference type="Gene3D" id="3.80.10.10">
    <property type="entry name" value="Ribonuclease Inhibitor"/>
    <property type="match status" value="2"/>
</dbReference>